<comment type="similarity">
    <text evidence="4">Belongs to the Maf family. YhdE subfamily.</text>
</comment>
<evidence type="ECO:0000256" key="4">
    <source>
        <dbReference type="HAMAP-Rule" id="MF_00528"/>
    </source>
</evidence>
<organism evidence="5 6">
    <name type="scientific">Thermoflavifilum aggregans</name>
    <dbReference type="NCBI Taxonomy" id="454188"/>
    <lineage>
        <taxon>Bacteria</taxon>
        <taxon>Pseudomonadati</taxon>
        <taxon>Bacteroidota</taxon>
        <taxon>Chitinophagia</taxon>
        <taxon>Chitinophagales</taxon>
        <taxon>Chitinophagaceae</taxon>
        <taxon>Thermoflavifilum</taxon>
    </lineage>
</organism>
<comment type="subcellular location">
    <subcellularLocation>
        <location evidence="4">Cytoplasm</location>
    </subcellularLocation>
</comment>
<dbReference type="OrthoDB" id="9807767at2"/>
<protein>
    <recommendedName>
        <fullName evidence="4">dTTP/UTP pyrophosphatase</fullName>
        <shortName evidence="4">dTTPase/UTPase</shortName>
        <ecNumber evidence="4">3.6.1.9</ecNumber>
    </recommendedName>
    <alternativeName>
        <fullName evidence="4">Nucleoside triphosphate pyrophosphatase</fullName>
    </alternativeName>
    <alternativeName>
        <fullName evidence="4">Nucleotide pyrophosphatase</fullName>
        <shortName evidence="4">Nucleotide PPase</shortName>
    </alternativeName>
</protein>
<gene>
    <name evidence="5" type="ORF">BXY57_1474</name>
</gene>
<keyword evidence="6" id="KW-1185">Reference proteome</keyword>
<dbReference type="InterPro" id="IPR029001">
    <property type="entry name" value="ITPase-like_fam"/>
</dbReference>
<feature type="site" description="Important for substrate specificity" evidence="4">
    <location>
        <position position="17"/>
    </location>
</feature>
<dbReference type="GO" id="GO:0036218">
    <property type="term" value="F:dTTP diphosphatase activity"/>
    <property type="evidence" value="ECO:0007669"/>
    <property type="project" value="RHEA"/>
</dbReference>
<comment type="caution">
    <text evidence="5">The sequence shown here is derived from an EMBL/GenBank/DDBJ whole genome shotgun (WGS) entry which is preliminary data.</text>
</comment>
<keyword evidence="2 4" id="KW-0378">Hydrolase</keyword>
<dbReference type="PIRSF" id="PIRSF006305">
    <property type="entry name" value="Maf"/>
    <property type="match status" value="1"/>
</dbReference>
<comment type="function">
    <text evidence="4">Nucleoside triphosphate pyrophosphatase that hydrolyzes dTTP and UTP. May have a dual role in cell division arrest and in preventing the incorporation of modified nucleotides into cellular nucleic acids.</text>
</comment>
<comment type="catalytic activity">
    <reaction evidence="4">
        <text>dTTP + H2O = dTMP + diphosphate + H(+)</text>
        <dbReference type="Rhea" id="RHEA:28534"/>
        <dbReference type="ChEBI" id="CHEBI:15377"/>
        <dbReference type="ChEBI" id="CHEBI:15378"/>
        <dbReference type="ChEBI" id="CHEBI:33019"/>
        <dbReference type="ChEBI" id="CHEBI:37568"/>
        <dbReference type="ChEBI" id="CHEBI:63528"/>
        <dbReference type="EC" id="3.6.1.9"/>
    </reaction>
</comment>
<keyword evidence="3 4" id="KW-0546">Nucleotide metabolism</keyword>
<dbReference type="AlphaFoldDB" id="A0A2M9CVE7"/>
<feature type="site" description="Important for substrate specificity" evidence="4">
    <location>
        <position position="159"/>
    </location>
</feature>
<dbReference type="SUPFAM" id="SSF52972">
    <property type="entry name" value="ITPase-like"/>
    <property type="match status" value="1"/>
</dbReference>
<dbReference type="CDD" id="cd00555">
    <property type="entry name" value="Maf"/>
    <property type="match status" value="1"/>
</dbReference>
<dbReference type="InterPro" id="IPR003697">
    <property type="entry name" value="Maf-like"/>
</dbReference>
<dbReference type="GO" id="GO:0036221">
    <property type="term" value="F:UTP diphosphatase activity"/>
    <property type="evidence" value="ECO:0007669"/>
    <property type="project" value="RHEA"/>
</dbReference>
<keyword evidence="4" id="KW-0963">Cytoplasm</keyword>
<proteinExistence type="inferred from homology"/>
<sequence length="208" mass="23437">MYNQNQMSFILASGSPRRISLLKQVGYDFQVIVSHTDENFPDMLPAEEVPVYIARKKAAVVAEQQHDNHLPVLAADTVVILGQEIIGKPVSEEQAVAMLKKLSGKMHRVMTGVVLMHDQKVMTCTEETKVWFKELKTDEILYYVEHFQPYDKAGAYAIQEWIGLTGIIRIEGDYYNVMGLPVHKVMDMLQSLGIFPLYAERSASGSST</sequence>
<dbReference type="Proteomes" id="UP000230000">
    <property type="component" value="Unassembled WGS sequence"/>
</dbReference>
<evidence type="ECO:0000256" key="3">
    <source>
        <dbReference type="ARBA" id="ARBA00023080"/>
    </source>
</evidence>
<evidence type="ECO:0000256" key="1">
    <source>
        <dbReference type="ARBA" id="ARBA00001968"/>
    </source>
</evidence>
<dbReference type="EC" id="3.6.1.9" evidence="4"/>
<dbReference type="PANTHER" id="PTHR43213">
    <property type="entry name" value="BIFUNCTIONAL DTTP/UTP PYROPHOSPHATASE/METHYLTRANSFERASE PROTEIN-RELATED"/>
    <property type="match status" value="1"/>
</dbReference>
<dbReference type="Pfam" id="PF02545">
    <property type="entry name" value="Maf"/>
    <property type="match status" value="1"/>
</dbReference>
<reference evidence="5 6" key="1">
    <citation type="submission" date="2017-11" db="EMBL/GenBank/DDBJ databases">
        <title>Genomic Encyclopedia of Archaeal and Bacterial Type Strains, Phase II (KMG-II): From Individual Species to Whole Genera.</title>
        <authorList>
            <person name="Goeker M."/>
        </authorList>
    </citation>
    <scope>NUCLEOTIDE SEQUENCE [LARGE SCALE GENOMIC DNA]</scope>
    <source>
        <strain evidence="5 6">DSM 27268</strain>
    </source>
</reference>
<feature type="active site" description="Proton acceptor" evidence="4">
    <location>
        <position position="76"/>
    </location>
</feature>
<dbReference type="GO" id="GO:0009117">
    <property type="term" value="P:nucleotide metabolic process"/>
    <property type="evidence" value="ECO:0007669"/>
    <property type="project" value="UniProtKB-KW"/>
</dbReference>
<dbReference type="NCBIfam" id="TIGR00172">
    <property type="entry name" value="maf"/>
    <property type="match status" value="1"/>
</dbReference>
<dbReference type="EMBL" id="PGFG01000001">
    <property type="protein sequence ID" value="PJJ75880.1"/>
    <property type="molecule type" value="Genomic_DNA"/>
</dbReference>
<feature type="site" description="Important for substrate specificity" evidence="4">
    <location>
        <position position="77"/>
    </location>
</feature>
<dbReference type="GO" id="GO:0005737">
    <property type="term" value="C:cytoplasm"/>
    <property type="evidence" value="ECO:0007669"/>
    <property type="project" value="UniProtKB-SubCell"/>
</dbReference>
<accession>A0A2M9CVE7</accession>
<evidence type="ECO:0000313" key="5">
    <source>
        <dbReference type="EMBL" id="PJJ75880.1"/>
    </source>
</evidence>
<dbReference type="HAMAP" id="MF_00528">
    <property type="entry name" value="Maf"/>
    <property type="match status" value="1"/>
</dbReference>
<name>A0A2M9CVE7_9BACT</name>
<comment type="cofactor">
    <cofactor evidence="1 4">
        <name>a divalent metal cation</name>
        <dbReference type="ChEBI" id="CHEBI:60240"/>
    </cofactor>
</comment>
<dbReference type="PANTHER" id="PTHR43213:SF5">
    <property type="entry name" value="BIFUNCTIONAL DTTP_UTP PYROPHOSPHATASE_METHYLTRANSFERASE PROTEIN-RELATED"/>
    <property type="match status" value="1"/>
</dbReference>
<comment type="caution">
    <text evidence="4">Lacks conserved residue(s) required for the propagation of feature annotation.</text>
</comment>
<evidence type="ECO:0000256" key="2">
    <source>
        <dbReference type="ARBA" id="ARBA00022801"/>
    </source>
</evidence>
<dbReference type="Gene3D" id="3.90.950.10">
    <property type="match status" value="1"/>
</dbReference>
<evidence type="ECO:0000313" key="6">
    <source>
        <dbReference type="Proteomes" id="UP000230000"/>
    </source>
</evidence>
<comment type="catalytic activity">
    <reaction evidence="4">
        <text>UTP + H2O = UMP + diphosphate + H(+)</text>
        <dbReference type="Rhea" id="RHEA:29395"/>
        <dbReference type="ChEBI" id="CHEBI:15377"/>
        <dbReference type="ChEBI" id="CHEBI:15378"/>
        <dbReference type="ChEBI" id="CHEBI:33019"/>
        <dbReference type="ChEBI" id="CHEBI:46398"/>
        <dbReference type="ChEBI" id="CHEBI:57865"/>
        <dbReference type="EC" id="3.6.1.9"/>
    </reaction>
</comment>